<comment type="caution">
    <text evidence="13">The sequence shown here is derived from an EMBL/GenBank/DDBJ whole genome shotgun (WGS) entry which is preliminary data.</text>
</comment>
<evidence type="ECO:0000256" key="11">
    <source>
        <dbReference type="SAM" id="MobiDB-lite"/>
    </source>
</evidence>
<name>A0A443S9I7_9ACAR</name>
<evidence type="ECO:0000256" key="6">
    <source>
        <dbReference type="ARBA" id="ARBA00022782"/>
    </source>
</evidence>
<evidence type="ECO:0000259" key="12">
    <source>
        <dbReference type="Pfam" id="PF13017"/>
    </source>
</evidence>
<dbReference type="GO" id="GO:0043186">
    <property type="term" value="C:P granule"/>
    <property type="evidence" value="ECO:0007669"/>
    <property type="project" value="TreeGrafter"/>
</dbReference>
<dbReference type="InterPro" id="IPR036910">
    <property type="entry name" value="HMG_box_dom_sf"/>
</dbReference>
<dbReference type="GO" id="GO:0030154">
    <property type="term" value="P:cell differentiation"/>
    <property type="evidence" value="ECO:0007669"/>
    <property type="project" value="UniProtKB-KW"/>
</dbReference>
<keyword evidence="7" id="KW-0238">DNA-binding</keyword>
<proteinExistence type="inferred from homology"/>
<gene>
    <name evidence="13" type="ORF">B4U80_07427</name>
</gene>
<dbReference type="GO" id="GO:0034587">
    <property type="term" value="P:piRNA processing"/>
    <property type="evidence" value="ECO:0007669"/>
    <property type="project" value="TreeGrafter"/>
</dbReference>
<feature type="domain" description="Maelstrom" evidence="12">
    <location>
        <begin position="109"/>
        <end position="333"/>
    </location>
</feature>
<keyword evidence="8" id="KW-0943">RNA-mediated gene silencing</keyword>
<evidence type="ECO:0000256" key="7">
    <source>
        <dbReference type="ARBA" id="ARBA00023125"/>
    </source>
</evidence>
<evidence type="ECO:0000256" key="4">
    <source>
        <dbReference type="ARBA" id="ARBA00022473"/>
    </source>
</evidence>
<dbReference type="GO" id="GO:0007283">
    <property type="term" value="P:spermatogenesis"/>
    <property type="evidence" value="ECO:0007669"/>
    <property type="project" value="TreeGrafter"/>
</dbReference>
<evidence type="ECO:0000313" key="14">
    <source>
        <dbReference type="Proteomes" id="UP000288716"/>
    </source>
</evidence>
<evidence type="ECO:0000256" key="1">
    <source>
        <dbReference type="ARBA" id="ARBA00004123"/>
    </source>
</evidence>
<dbReference type="PANTHER" id="PTHR21358:SF4">
    <property type="entry name" value="PROTEIN MAELSTROM HOMOLOG"/>
    <property type="match status" value="1"/>
</dbReference>
<feature type="region of interest" description="Disordered" evidence="11">
    <location>
        <begin position="359"/>
        <end position="431"/>
    </location>
</feature>
<dbReference type="GO" id="GO:0043565">
    <property type="term" value="F:sequence-specific DNA binding"/>
    <property type="evidence" value="ECO:0007669"/>
    <property type="project" value="TreeGrafter"/>
</dbReference>
<organism evidence="13 14">
    <name type="scientific">Leptotrombidium deliense</name>
    <dbReference type="NCBI Taxonomy" id="299467"/>
    <lineage>
        <taxon>Eukaryota</taxon>
        <taxon>Metazoa</taxon>
        <taxon>Ecdysozoa</taxon>
        <taxon>Arthropoda</taxon>
        <taxon>Chelicerata</taxon>
        <taxon>Arachnida</taxon>
        <taxon>Acari</taxon>
        <taxon>Acariformes</taxon>
        <taxon>Trombidiformes</taxon>
        <taxon>Prostigmata</taxon>
        <taxon>Anystina</taxon>
        <taxon>Parasitengona</taxon>
        <taxon>Trombiculoidea</taxon>
        <taxon>Trombiculidae</taxon>
        <taxon>Leptotrombidium</taxon>
    </lineage>
</organism>
<dbReference type="GO" id="GO:0007140">
    <property type="term" value="P:male meiotic nuclear division"/>
    <property type="evidence" value="ECO:0007669"/>
    <property type="project" value="TreeGrafter"/>
</dbReference>
<keyword evidence="10" id="KW-0469">Meiosis</keyword>
<dbReference type="EMBL" id="NCKV01005198">
    <property type="protein sequence ID" value="RWS24218.1"/>
    <property type="molecule type" value="Genomic_DNA"/>
</dbReference>
<reference evidence="13 14" key="1">
    <citation type="journal article" date="2018" name="Gigascience">
        <title>Genomes of trombidid mites reveal novel predicted allergens and laterally-transferred genes associated with secondary metabolism.</title>
        <authorList>
            <person name="Dong X."/>
            <person name="Chaisiri K."/>
            <person name="Xia D."/>
            <person name="Armstrong S.D."/>
            <person name="Fang Y."/>
            <person name="Donnelly M.J."/>
            <person name="Kadowaki T."/>
            <person name="McGarry J.W."/>
            <person name="Darby A.C."/>
            <person name="Makepeace B.L."/>
        </authorList>
    </citation>
    <scope>NUCLEOTIDE SEQUENCE [LARGE SCALE GENOMIC DNA]</scope>
    <source>
        <strain evidence="13">UoL-UT</strain>
    </source>
</reference>
<dbReference type="Pfam" id="PF13017">
    <property type="entry name" value="Maelstrom"/>
    <property type="match status" value="1"/>
</dbReference>
<dbReference type="GO" id="GO:0045892">
    <property type="term" value="P:negative regulation of DNA-templated transcription"/>
    <property type="evidence" value="ECO:0007669"/>
    <property type="project" value="TreeGrafter"/>
</dbReference>
<dbReference type="AlphaFoldDB" id="A0A443S9I7"/>
<evidence type="ECO:0000256" key="8">
    <source>
        <dbReference type="ARBA" id="ARBA00023158"/>
    </source>
</evidence>
<comment type="similarity">
    <text evidence="3">Belongs to the maelstrom family.</text>
</comment>
<dbReference type="VEuPathDB" id="VectorBase:LDEU007822"/>
<dbReference type="PANTHER" id="PTHR21358">
    <property type="entry name" value="PROTEIN MAELSTROM HOMOLOG"/>
    <property type="match status" value="1"/>
</dbReference>
<protein>
    <submittedName>
        <fullName evidence="13">Protein maelstrom-like protein</fullName>
    </submittedName>
</protein>
<accession>A0A443S9I7</accession>
<keyword evidence="9" id="KW-0539">Nucleus</keyword>
<evidence type="ECO:0000256" key="5">
    <source>
        <dbReference type="ARBA" id="ARBA00022490"/>
    </source>
</evidence>
<evidence type="ECO:0000256" key="10">
    <source>
        <dbReference type="ARBA" id="ARBA00023254"/>
    </source>
</evidence>
<evidence type="ECO:0000256" key="2">
    <source>
        <dbReference type="ARBA" id="ARBA00004496"/>
    </source>
</evidence>
<dbReference type="SUPFAM" id="SSF47095">
    <property type="entry name" value="HMG-box"/>
    <property type="match status" value="1"/>
</dbReference>
<feature type="compositionally biased region" description="Basic and acidic residues" evidence="11">
    <location>
        <begin position="31"/>
        <end position="41"/>
    </location>
</feature>
<evidence type="ECO:0000256" key="9">
    <source>
        <dbReference type="ARBA" id="ARBA00023242"/>
    </source>
</evidence>
<keyword evidence="14" id="KW-1185">Reference proteome</keyword>
<feature type="region of interest" description="Disordered" evidence="11">
    <location>
        <begin position="31"/>
        <end position="57"/>
    </location>
</feature>
<dbReference type="Proteomes" id="UP000288716">
    <property type="component" value="Unassembled WGS sequence"/>
</dbReference>
<dbReference type="InterPro" id="IPR039259">
    <property type="entry name" value="Protein_maelstrom"/>
</dbReference>
<evidence type="ECO:0000313" key="13">
    <source>
        <dbReference type="EMBL" id="RWS24218.1"/>
    </source>
</evidence>
<keyword evidence="4" id="KW-0217">Developmental protein</keyword>
<dbReference type="InterPro" id="IPR024970">
    <property type="entry name" value="Maelstrom"/>
</dbReference>
<evidence type="ECO:0000256" key="3">
    <source>
        <dbReference type="ARBA" id="ARBA00007057"/>
    </source>
</evidence>
<dbReference type="GO" id="GO:0060964">
    <property type="term" value="P:regulation of miRNA-mediated gene silencing"/>
    <property type="evidence" value="ECO:0007669"/>
    <property type="project" value="InterPro"/>
</dbReference>
<dbReference type="GO" id="GO:0005634">
    <property type="term" value="C:nucleus"/>
    <property type="evidence" value="ECO:0007669"/>
    <property type="project" value="UniProtKB-SubCell"/>
</dbReference>
<keyword evidence="5" id="KW-0963">Cytoplasm</keyword>
<sequence length="431" mass="49349">MRSADPSNRGLGLPELVNKYGDAWKNMGAAERKPYEDESKGLRVSRPTYTSQGREVSEELEEKRAAQQYQEYLNKVVMTVVYEDLKIENLLNKSFFFASFNVLLKTREDNKYYPNEIGIVEYSISKGIINTFHEFIDPGDVPMGYARIAKEHSEQFHKIPILNFAQAKGNQRFEDGARNFGARRDELANLVLEIVQMLDGSKLKSKGDETDDQFIVFCQEKQIDQVKGCFKFLCEQSNEFAEVANRFIVLDVVQLLVMLAARAGKQRPYGICEGDLTKSSYNYSANTNCDFHDEMDTYYCALGVAKRYCYMLSDVVCKMFNVELTEQHHPPQSHINFEVKDVVGFDFDLKPKMNRYFKRDREEEEEGSSTINQVPPSIRAPREFPTEARGATASAGPSHFPNRPIKKEKEQKGYALGIGRGMRVPQQKPNF</sequence>
<dbReference type="OrthoDB" id="24555at2759"/>
<comment type="subcellular location">
    <subcellularLocation>
        <location evidence="2">Cytoplasm</location>
    </subcellularLocation>
    <subcellularLocation>
        <location evidence="1">Nucleus</location>
    </subcellularLocation>
</comment>
<keyword evidence="6" id="KW-0221">Differentiation</keyword>